<sequence length="158" mass="17818">MPMISSDSPPSSFRHMLKSSICCFTPVGHLPHKILDPDDDDDYSDHSNSKPAGAARSSWINIHDLEIRDRCLRGFVIGGRSGRNRRRYRSEEFRYDPESYSLNFEDDAHRREDELALGGFAARLPATPDRYSAAVESWNGKSSSVVAGVRRTEITAWS</sequence>
<dbReference type="Proteomes" id="UP001497516">
    <property type="component" value="Chromosome 5"/>
</dbReference>
<reference evidence="2 3" key="1">
    <citation type="submission" date="2024-04" db="EMBL/GenBank/DDBJ databases">
        <authorList>
            <person name="Fracassetti M."/>
        </authorList>
    </citation>
    <scope>NUCLEOTIDE SEQUENCE [LARGE SCALE GENOMIC DNA]</scope>
</reference>
<proteinExistence type="predicted"/>
<protein>
    <submittedName>
        <fullName evidence="2">Uncharacterized protein</fullName>
    </submittedName>
</protein>
<evidence type="ECO:0000313" key="2">
    <source>
        <dbReference type="EMBL" id="CAL1388020.1"/>
    </source>
</evidence>
<dbReference type="PANTHER" id="PTHR33168">
    <property type="entry name" value="STRESS INDUCED PROTEIN-RELATED"/>
    <property type="match status" value="1"/>
</dbReference>
<dbReference type="EMBL" id="OZ034818">
    <property type="protein sequence ID" value="CAL1388020.1"/>
    <property type="molecule type" value="Genomic_DNA"/>
</dbReference>
<keyword evidence="3" id="KW-1185">Reference proteome</keyword>
<accession>A0AAV2EPY8</accession>
<evidence type="ECO:0000313" key="3">
    <source>
        <dbReference type="Proteomes" id="UP001497516"/>
    </source>
</evidence>
<organism evidence="2 3">
    <name type="scientific">Linum trigynum</name>
    <dbReference type="NCBI Taxonomy" id="586398"/>
    <lineage>
        <taxon>Eukaryota</taxon>
        <taxon>Viridiplantae</taxon>
        <taxon>Streptophyta</taxon>
        <taxon>Embryophyta</taxon>
        <taxon>Tracheophyta</taxon>
        <taxon>Spermatophyta</taxon>
        <taxon>Magnoliopsida</taxon>
        <taxon>eudicotyledons</taxon>
        <taxon>Gunneridae</taxon>
        <taxon>Pentapetalae</taxon>
        <taxon>rosids</taxon>
        <taxon>fabids</taxon>
        <taxon>Malpighiales</taxon>
        <taxon>Linaceae</taxon>
        <taxon>Linum</taxon>
    </lineage>
</organism>
<gene>
    <name evidence="2" type="ORF">LTRI10_LOCUS28969</name>
</gene>
<evidence type="ECO:0000256" key="1">
    <source>
        <dbReference type="SAM" id="MobiDB-lite"/>
    </source>
</evidence>
<name>A0AAV2EPY8_9ROSI</name>
<feature type="region of interest" description="Disordered" evidence="1">
    <location>
        <begin position="35"/>
        <end position="55"/>
    </location>
</feature>
<dbReference type="AlphaFoldDB" id="A0AAV2EPY8"/>